<reference evidence="1 2" key="1">
    <citation type="submission" date="2023-07" db="EMBL/GenBank/DDBJ databases">
        <title>Sorghum-associated microbial communities from plants grown in Nebraska, USA.</title>
        <authorList>
            <person name="Schachtman D."/>
        </authorList>
    </citation>
    <scope>NUCLEOTIDE SEQUENCE [LARGE SCALE GENOMIC DNA]</scope>
    <source>
        <strain evidence="1 2">BE308</strain>
    </source>
</reference>
<gene>
    <name evidence="1" type="ORF">J2X15_000961</name>
</gene>
<keyword evidence="2" id="KW-1185">Reference proteome</keyword>
<dbReference type="RefSeq" id="WP_310339921.1">
    <property type="nucleotide sequence ID" value="NZ_JAVDXO010000002.1"/>
</dbReference>
<name>A0ABU1ZJG6_9BURK</name>
<dbReference type="EMBL" id="JAVDXO010000002">
    <property type="protein sequence ID" value="MDR7305683.1"/>
    <property type="molecule type" value="Genomic_DNA"/>
</dbReference>
<evidence type="ECO:0008006" key="3">
    <source>
        <dbReference type="Google" id="ProtNLM"/>
    </source>
</evidence>
<organism evidence="1 2">
    <name type="scientific">Rhodoferax saidenbachensis</name>
    <dbReference type="NCBI Taxonomy" id="1484693"/>
    <lineage>
        <taxon>Bacteria</taxon>
        <taxon>Pseudomonadati</taxon>
        <taxon>Pseudomonadota</taxon>
        <taxon>Betaproteobacteria</taxon>
        <taxon>Burkholderiales</taxon>
        <taxon>Comamonadaceae</taxon>
        <taxon>Rhodoferax</taxon>
    </lineage>
</organism>
<evidence type="ECO:0000313" key="2">
    <source>
        <dbReference type="Proteomes" id="UP001268089"/>
    </source>
</evidence>
<protein>
    <recommendedName>
        <fullName evidence="3">DUF2059 domain-containing protein</fullName>
    </recommendedName>
</protein>
<evidence type="ECO:0000313" key="1">
    <source>
        <dbReference type="EMBL" id="MDR7305683.1"/>
    </source>
</evidence>
<proteinExistence type="predicted"/>
<sequence>MKNSTHIASAIRVVIASLLMLIPIVALAQTEERALKMVQVLRLGDNLSDMTYQFAKNTTTYKIVEKTLGPQKADELLRAEIAVAVPKHQDEWNHTLAQAWAPLMTAEEFDSVVSEKQKSPFAPKFMSLQGQAGATMKVSAEPLLKTVLMEVLTGIFEKSMPKK</sequence>
<accession>A0ABU1ZJG6</accession>
<dbReference type="Proteomes" id="UP001268089">
    <property type="component" value="Unassembled WGS sequence"/>
</dbReference>
<comment type="caution">
    <text evidence="1">The sequence shown here is derived from an EMBL/GenBank/DDBJ whole genome shotgun (WGS) entry which is preliminary data.</text>
</comment>